<feature type="chain" id="PRO_5018634740" evidence="3">
    <location>
        <begin position="29"/>
        <end position="286"/>
    </location>
</feature>
<comment type="caution">
    <text evidence="4">The sequence shown here is derived from an EMBL/GenBank/DDBJ whole genome shotgun (WGS) entry which is preliminary data.</text>
</comment>
<organism evidence="4 5">
    <name type="scientific">Legionella septentrionalis</name>
    <dbReference type="NCBI Taxonomy" id="2498109"/>
    <lineage>
        <taxon>Bacteria</taxon>
        <taxon>Pseudomonadati</taxon>
        <taxon>Pseudomonadota</taxon>
        <taxon>Gammaproteobacteria</taxon>
        <taxon>Legionellales</taxon>
        <taxon>Legionellaceae</taxon>
        <taxon>Legionella</taxon>
    </lineage>
</organism>
<dbReference type="PROSITE" id="PS50293">
    <property type="entry name" value="TPR_REGION"/>
    <property type="match status" value="1"/>
</dbReference>
<dbReference type="Pfam" id="PF00515">
    <property type="entry name" value="TPR_1"/>
    <property type="match status" value="1"/>
</dbReference>
<sequence length="286" mass="32834">MKHLNCTNKVIKTIGCLVLLASAIKTYAFSWQDFWITKNQQAQSMMQKGEFKQAKDTFEQTDWKATAAYRAGDYQQAAELYQQLDTEDSYYNLGNTLAHMGKYEKAIAAYDKALAQNPDHQDALHNRKILADLLKKQKKQQQEKEQENQAKQNEKRPSASGDGQEQQNQQMQNAKQPNPTESGEEQNKQGQEGKQQKNHTPQNDKQTADTQAQKPNQAKSEEVNAPQHNKQTDDKTAEDPADASSQLAREQKQTKEQWLRLIPDDPGGLLREKFLRDHLRRQHGWD</sequence>
<feature type="compositionally biased region" description="Basic and acidic residues" evidence="2">
    <location>
        <begin position="135"/>
        <end position="157"/>
    </location>
</feature>
<dbReference type="PROSITE" id="PS50005">
    <property type="entry name" value="TPR"/>
    <property type="match status" value="1"/>
</dbReference>
<accession>A0A3S0V5K5</accession>
<reference evidence="4 5" key="1">
    <citation type="submission" date="2018-12" db="EMBL/GenBank/DDBJ databases">
        <title>Legionella sp,whole genome shotgun sequence.</title>
        <authorList>
            <person name="Wu H."/>
        </authorList>
    </citation>
    <scope>NUCLEOTIDE SEQUENCE [LARGE SCALE GENOMIC DNA]</scope>
    <source>
        <strain evidence="5">km714</strain>
    </source>
</reference>
<evidence type="ECO:0000313" key="5">
    <source>
        <dbReference type="Proteomes" id="UP000288012"/>
    </source>
</evidence>
<dbReference type="SMART" id="SM00028">
    <property type="entry name" value="TPR"/>
    <property type="match status" value="1"/>
</dbReference>
<gene>
    <name evidence="4" type="ORF">EKM59_04840</name>
</gene>
<feature type="compositionally biased region" description="Basic and acidic residues" evidence="2">
    <location>
        <begin position="270"/>
        <end position="286"/>
    </location>
</feature>
<feature type="compositionally biased region" description="Polar residues" evidence="2">
    <location>
        <begin position="199"/>
        <end position="218"/>
    </location>
</feature>
<dbReference type="AlphaFoldDB" id="A0A3S0V5K5"/>
<keyword evidence="3" id="KW-0732">Signal</keyword>
<keyword evidence="1" id="KW-0802">TPR repeat</keyword>
<dbReference type="RefSeq" id="WP_126954504.1">
    <property type="nucleotide sequence ID" value="NZ_RZGR01000011.1"/>
</dbReference>
<feature type="signal peptide" evidence="3">
    <location>
        <begin position="1"/>
        <end position="28"/>
    </location>
</feature>
<evidence type="ECO:0000313" key="4">
    <source>
        <dbReference type="EMBL" id="RUQ88641.1"/>
    </source>
</evidence>
<feature type="compositionally biased region" description="Low complexity" evidence="2">
    <location>
        <begin position="164"/>
        <end position="178"/>
    </location>
</feature>
<proteinExistence type="predicted"/>
<protein>
    <submittedName>
        <fullName evidence="4">Tetratricopeptide repeat protein</fullName>
    </submittedName>
</protein>
<name>A0A3S0V5K5_9GAMM</name>
<feature type="compositionally biased region" description="Basic and acidic residues" evidence="2">
    <location>
        <begin position="249"/>
        <end position="258"/>
    </location>
</feature>
<dbReference type="SUPFAM" id="SSF48452">
    <property type="entry name" value="TPR-like"/>
    <property type="match status" value="1"/>
</dbReference>
<dbReference type="InterPro" id="IPR011990">
    <property type="entry name" value="TPR-like_helical_dom_sf"/>
</dbReference>
<evidence type="ECO:0000256" key="1">
    <source>
        <dbReference type="PROSITE-ProRule" id="PRU00339"/>
    </source>
</evidence>
<feature type="repeat" description="TPR" evidence="1">
    <location>
        <begin position="87"/>
        <end position="120"/>
    </location>
</feature>
<dbReference type="InterPro" id="IPR019734">
    <property type="entry name" value="TPR_rpt"/>
</dbReference>
<keyword evidence="5" id="KW-1185">Reference proteome</keyword>
<feature type="region of interest" description="Disordered" evidence="2">
    <location>
        <begin position="135"/>
        <end position="286"/>
    </location>
</feature>
<dbReference type="Gene3D" id="1.25.40.10">
    <property type="entry name" value="Tetratricopeptide repeat domain"/>
    <property type="match status" value="1"/>
</dbReference>
<evidence type="ECO:0000256" key="2">
    <source>
        <dbReference type="SAM" id="MobiDB-lite"/>
    </source>
</evidence>
<dbReference type="EMBL" id="RZGR01000011">
    <property type="protein sequence ID" value="RUQ88641.1"/>
    <property type="molecule type" value="Genomic_DNA"/>
</dbReference>
<evidence type="ECO:0000256" key="3">
    <source>
        <dbReference type="SAM" id="SignalP"/>
    </source>
</evidence>
<dbReference type="Proteomes" id="UP000288012">
    <property type="component" value="Unassembled WGS sequence"/>
</dbReference>